<protein>
    <submittedName>
        <fullName evidence="1">Uncharacterized protein</fullName>
    </submittedName>
</protein>
<evidence type="ECO:0000313" key="2">
    <source>
        <dbReference type="Proteomes" id="UP000252038"/>
    </source>
</evidence>
<dbReference type="AlphaFoldDB" id="A0A344UL84"/>
<proteinExistence type="predicted"/>
<dbReference type="KEGG" id="chrb:DK843_17995"/>
<accession>A0A344UL84</accession>
<evidence type="ECO:0000313" key="1">
    <source>
        <dbReference type="EMBL" id="AXE36032.1"/>
    </source>
</evidence>
<reference evidence="1 2" key="1">
    <citation type="submission" date="2018-05" db="EMBL/GenBank/DDBJ databases">
        <title>Genome sequencing, assembly and analysis of the novel insecticidal bacterium, Chromobacterium phragmitis.</title>
        <authorList>
            <person name="Sparks M.E."/>
            <person name="Blackburn M.B."/>
            <person name="Gundersen-Rindal D.E."/>
        </authorList>
    </citation>
    <scope>NUCLEOTIDE SEQUENCE [LARGE SCALE GENOMIC DNA]</scope>
    <source>
        <strain evidence="1">IIBBL 274-1</strain>
    </source>
</reference>
<organism evidence="1 2">
    <name type="scientific">Chromobacterium phragmitis</name>
    <dbReference type="NCBI Taxonomy" id="2202141"/>
    <lineage>
        <taxon>Bacteria</taxon>
        <taxon>Pseudomonadati</taxon>
        <taxon>Pseudomonadota</taxon>
        <taxon>Betaproteobacteria</taxon>
        <taxon>Neisseriales</taxon>
        <taxon>Chromobacteriaceae</taxon>
        <taxon>Chromobacterium</taxon>
    </lineage>
</organism>
<name>A0A344UL84_9NEIS</name>
<dbReference type="EMBL" id="CP029554">
    <property type="protein sequence ID" value="AXE36032.1"/>
    <property type="molecule type" value="Genomic_DNA"/>
</dbReference>
<sequence length="90" mass="9399">MPGMADRPAVSARRFHSAAVCLLTDGNANATRIVAGRRHASSRSQALKGVGDTAFAALPQHGAVRIDLVNHGLAALLAATLRLRGRRFGS</sequence>
<gene>
    <name evidence="1" type="ORF">DK843_17995</name>
</gene>
<dbReference type="Proteomes" id="UP000252038">
    <property type="component" value="Chromosome"/>
</dbReference>